<comment type="caution">
    <text evidence="1">The sequence shown here is derived from an EMBL/GenBank/DDBJ whole genome shotgun (WGS) entry which is preliminary data.</text>
</comment>
<dbReference type="EMBL" id="WUMV01000003">
    <property type="protein sequence ID" value="MXN65001.1"/>
    <property type="molecule type" value="Genomic_DNA"/>
</dbReference>
<name>A0A7X3LTT8_9HYPH</name>
<gene>
    <name evidence="1" type="ORF">GR183_08785</name>
</gene>
<dbReference type="SUPFAM" id="SSF54427">
    <property type="entry name" value="NTF2-like"/>
    <property type="match status" value="1"/>
</dbReference>
<accession>A0A7X3LTT8</accession>
<dbReference type="RefSeq" id="WP_160775230.1">
    <property type="nucleotide sequence ID" value="NZ_WUMV01000003.1"/>
</dbReference>
<dbReference type="Gene3D" id="3.10.450.50">
    <property type="match status" value="1"/>
</dbReference>
<dbReference type="InterPro" id="IPR032710">
    <property type="entry name" value="NTF2-like_dom_sf"/>
</dbReference>
<protein>
    <submittedName>
        <fullName evidence="1">Nuclear transport factor 2 family protein</fullName>
    </submittedName>
</protein>
<sequence length="124" mass="13768">MSNDYSQVLEVLETYLDALHHTDEKRIADVFHESALYAMSTDTGGVMTRTMDEYIPVIAKRESPASRGEEKVATIHSIEFGGPNTAFARVSGVLGSTGYVDLITLMKIDGKWRFLTKIFHTVPA</sequence>
<evidence type="ECO:0000313" key="1">
    <source>
        <dbReference type="EMBL" id="MXN65001.1"/>
    </source>
</evidence>
<dbReference type="Proteomes" id="UP000433101">
    <property type="component" value="Unassembled WGS sequence"/>
</dbReference>
<dbReference type="AlphaFoldDB" id="A0A7X3LTT8"/>
<evidence type="ECO:0000313" key="2">
    <source>
        <dbReference type="Proteomes" id="UP000433101"/>
    </source>
</evidence>
<dbReference type="Pfam" id="PF12893">
    <property type="entry name" value="Lumazine_bd_2"/>
    <property type="match status" value="1"/>
</dbReference>
<dbReference type="InterPro" id="IPR039437">
    <property type="entry name" value="FrzH/put_lumazine-bd"/>
</dbReference>
<organism evidence="1 2">
    <name type="scientific">Stappia sediminis</name>
    <dbReference type="NCBI Taxonomy" id="2692190"/>
    <lineage>
        <taxon>Bacteria</taxon>
        <taxon>Pseudomonadati</taxon>
        <taxon>Pseudomonadota</taxon>
        <taxon>Alphaproteobacteria</taxon>
        <taxon>Hyphomicrobiales</taxon>
        <taxon>Stappiaceae</taxon>
        <taxon>Stappia</taxon>
    </lineage>
</organism>
<proteinExistence type="predicted"/>
<reference evidence="1 2" key="1">
    <citation type="submission" date="2019-12" db="EMBL/GenBank/DDBJ databases">
        <authorList>
            <person name="Li M."/>
        </authorList>
    </citation>
    <scope>NUCLEOTIDE SEQUENCE [LARGE SCALE GENOMIC DNA]</scope>
    <source>
        <strain evidence="1 2">GBMRC 2046</strain>
    </source>
</reference>
<keyword evidence="2" id="KW-1185">Reference proteome</keyword>